<dbReference type="Proteomes" id="UP001185899">
    <property type="component" value="Unassembled WGS sequence"/>
</dbReference>
<dbReference type="Gene3D" id="3.40.630.30">
    <property type="match status" value="1"/>
</dbReference>
<keyword evidence="1" id="KW-0012">Acyltransferase</keyword>
<evidence type="ECO:0000313" key="2">
    <source>
        <dbReference type="Proteomes" id="UP001185899"/>
    </source>
</evidence>
<gene>
    <name evidence="1" type="ORF">R3P95_12965</name>
</gene>
<reference evidence="1 2" key="1">
    <citation type="submission" date="2023-10" db="EMBL/GenBank/DDBJ databases">
        <title>Development of a sustainable strategy for remediation of hydrocarbon-contaminated territories based on the waste exchange concept.</title>
        <authorList>
            <person name="Krivoruchko A."/>
        </authorList>
    </citation>
    <scope>NUCLEOTIDE SEQUENCE [LARGE SCALE GENOMIC DNA]</scope>
    <source>
        <strain evidence="1 2">IEGM 1322</strain>
    </source>
</reference>
<keyword evidence="2" id="KW-1185">Reference proteome</keyword>
<dbReference type="SUPFAM" id="SSF55729">
    <property type="entry name" value="Acyl-CoA N-acyltransferases (Nat)"/>
    <property type="match status" value="1"/>
</dbReference>
<comment type="caution">
    <text evidence="1">The sequence shown here is derived from an EMBL/GenBank/DDBJ whole genome shotgun (WGS) entry which is preliminary data.</text>
</comment>
<dbReference type="InterPro" id="IPR027365">
    <property type="entry name" value="GNAT_acetyltra_YdfB-like"/>
</dbReference>
<protein>
    <submittedName>
        <fullName evidence="1">GNAT family N-acetyltransferase</fullName>
        <ecNumber evidence="1">2.3.1.-</ecNumber>
    </submittedName>
</protein>
<keyword evidence="1" id="KW-0808">Transferase</keyword>
<dbReference type="EMBL" id="JAWLKE010000004">
    <property type="protein sequence ID" value="MDV6231465.1"/>
    <property type="molecule type" value="Genomic_DNA"/>
</dbReference>
<proteinExistence type="predicted"/>
<dbReference type="EC" id="2.3.1.-" evidence="1"/>
<accession>A0ABU4AZ17</accession>
<dbReference type="RefSeq" id="WP_317548508.1">
    <property type="nucleotide sequence ID" value="NZ_JAWLKE010000004.1"/>
</dbReference>
<evidence type="ECO:0000313" key="1">
    <source>
        <dbReference type="EMBL" id="MDV6231465.1"/>
    </source>
</evidence>
<dbReference type="GO" id="GO:0016746">
    <property type="term" value="F:acyltransferase activity"/>
    <property type="evidence" value="ECO:0007669"/>
    <property type="project" value="UniProtKB-KW"/>
</dbReference>
<dbReference type="Pfam" id="PF12746">
    <property type="entry name" value="GNAT_acetyltran"/>
    <property type="match status" value="1"/>
</dbReference>
<organism evidence="1 2">
    <name type="scientific">Rhodococcus cercidiphylli</name>
    <dbReference type="NCBI Taxonomy" id="489916"/>
    <lineage>
        <taxon>Bacteria</taxon>
        <taxon>Bacillati</taxon>
        <taxon>Actinomycetota</taxon>
        <taxon>Actinomycetes</taxon>
        <taxon>Mycobacteriales</taxon>
        <taxon>Nocardiaceae</taxon>
        <taxon>Rhodococcus</taxon>
    </lineage>
</organism>
<dbReference type="InterPro" id="IPR016181">
    <property type="entry name" value="Acyl_CoA_acyltransferase"/>
</dbReference>
<sequence length="247" mass="26967">MDLPLLDAGPFDPHRLDIVRLAWCRRLQMDDRALDTDAERVEHVGATDDVTVLRLAETTVIVGPSWAVDASRAISGPASADRTWITSLLGDRSAQYEIGTHTLAYGSDIGHTIDVHDPLISHDAQHARNLAAHCSDADVAEAFGEPVSRNWFTLLGDDRPADSAHSLASAGYSEEQLILADMRVLTDPNHRRRGHAQVVGRLATNDAIDDGLIPQWRSRPENAVARRLAARLGYVEIGACHTAVLRP</sequence>
<name>A0ABU4AZ17_9NOCA</name>